<gene>
    <name evidence="1" type="ORF">CEXT_794061</name>
</gene>
<dbReference type="InterPro" id="IPR018783">
    <property type="entry name" value="TF_ENY2"/>
</dbReference>
<dbReference type="EMBL" id="BPLR01007911">
    <property type="protein sequence ID" value="GIY20593.1"/>
    <property type="molecule type" value="Genomic_DNA"/>
</dbReference>
<protein>
    <submittedName>
        <fullName evidence="1">Uncharacterized protein</fullName>
    </submittedName>
</protein>
<name>A0AAV4RF36_CAEEX</name>
<dbReference type="GO" id="GO:0006406">
    <property type="term" value="P:mRNA export from nucleus"/>
    <property type="evidence" value="ECO:0007669"/>
    <property type="project" value="InterPro"/>
</dbReference>
<proteinExistence type="predicted"/>
<keyword evidence="2" id="KW-1185">Reference proteome</keyword>
<dbReference type="AlphaFoldDB" id="A0AAV4RF36"/>
<dbReference type="GO" id="GO:0003713">
    <property type="term" value="F:transcription coactivator activity"/>
    <property type="evidence" value="ECO:0007669"/>
    <property type="project" value="InterPro"/>
</dbReference>
<dbReference type="Proteomes" id="UP001054945">
    <property type="component" value="Unassembled WGS sequence"/>
</dbReference>
<sequence>MIFQPKYLYLFWCRALSSKTMSNCRSSHQFVTLSEKDSEEHLAPIGDTTIDMEAEMQELPLQPVKSEDVDRMEEEIQELPLQHEKSKDVDRMEAEFQELPLQPENSEDVDRNTPSPEIVWCSASVPRMRKKKMSEAERRKRALNDIKELQAELLYYGDPEERDLGPFGCNTVDMKAKFREFQLQLEEVDEMDRLKRFLYSRLHESGWINRQQERIDVTAMELGSKMKYFELLNAVQDDGIEGISFTIKEDFFEECEKIQIPVESWQRIFTATAKQ</sequence>
<dbReference type="GO" id="GO:0000124">
    <property type="term" value="C:SAGA complex"/>
    <property type="evidence" value="ECO:0007669"/>
    <property type="project" value="InterPro"/>
</dbReference>
<organism evidence="1 2">
    <name type="scientific">Caerostris extrusa</name>
    <name type="common">Bark spider</name>
    <name type="synonym">Caerostris bankana</name>
    <dbReference type="NCBI Taxonomy" id="172846"/>
    <lineage>
        <taxon>Eukaryota</taxon>
        <taxon>Metazoa</taxon>
        <taxon>Ecdysozoa</taxon>
        <taxon>Arthropoda</taxon>
        <taxon>Chelicerata</taxon>
        <taxon>Arachnida</taxon>
        <taxon>Araneae</taxon>
        <taxon>Araneomorphae</taxon>
        <taxon>Entelegynae</taxon>
        <taxon>Araneoidea</taxon>
        <taxon>Araneidae</taxon>
        <taxon>Caerostris</taxon>
    </lineage>
</organism>
<comment type="caution">
    <text evidence="1">The sequence shown here is derived from an EMBL/GenBank/DDBJ whole genome shotgun (WGS) entry which is preliminary data.</text>
</comment>
<dbReference type="GO" id="GO:0005643">
    <property type="term" value="C:nuclear pore"/>
    <property type="evidence" value="ECO:0007669"/>
    <property type="project" value="InterPro"/>
</dbReference>
<accession>A0AAV4RF36</accession>
<dbReference type="InterPro" id="IPR038212">
    <property type="entry name" value="TF_EnY2_sf"/>
</dbReference>
<evidence type="ECO:0000313" key="1">
    <source>
        <dbReference type="EMBL" id="GIY20593.1"/>
    </source>
</evidence>
<reference evidence="1 2" key="1">
    <citation type="submission" date="2021-06" db="EMBL/GenBank/DDBJ databases">
        <title>Caerostris extrusa draft genome.</title>
        <authorList>
            <person name="Kono N."/>
            <person name="Arakawa K."/>
        </authorList>
    </citation>
    <scope>NUCLEOTIDE SEQUENCE [LARGE SCALE GENOMIC DNA]</scope>
</reference>
<dbReference type="Gene3D" id="1.10.246.140">
    <property type="match status" value="1"/>
</dbReference>
<dbReference type="Pfam" id="PF10163">
    <property type="entry name" value="EnY2"/>
    <property type="match status" value="1"/>
</dbReference>
<evidence type="ECO:0000313" key="2">
    <source>
        <dbReference type="Proteomes" id="UP001054945"/>
    </source>
</evidence>